<dbReference type="PANTHER" id="PTHR47514:SF1">
    <property type="entry name" value="TRANSKETOLASE N-TERMINAL SECTION-RELATED"/>
    <property type="match status" value="1"/>
</dbReference>
<dbReference type="InterPro" id="IPR029061">
    <property type="entry name" value="THDP-binding"/>
</dbReference>
<dbReference type="PROSITE" id="PS51257">
    <property type="entry name" value="PROKAR_LIPOPROTEIN"/>
    <property type="match status" value="1"/>
</dbReference>
<keyword evidence="6" id="KW-1185">Reference proteome</keyword>
<dbReference type="AlphaFoldDB" id="A0A2I0R0I1"/>
<dbReference type="RefSeq" id="WP_101335154.1">
    <property type="nucleotide sequence ID" value="NZ_PJNI01000013.1"/>
</dbReference>
<evidence type="ECO:0000256" key="2">
    <source>
        <dbReference type="ARBA" id="ARBA00007131"/>
    </source>
</evidence>
<accession>A0A2I0R0I1</accession>
<protein>
    <submittedName>
        <fullName evidence="5">Transketolase</fullName>
    </submittedName>
</protein>
<dbReference type="Pfam" id="PF00456">
    <property type="entry name" value="Transketolase_N"/>
    <property type="match status" value="1"/>
</dbReference>
<dbReference type="PANTHER" id="PTHR47514">
    <property type="entry name" value="TRANSKETOLASE N-TERMINAL SECTION-RELATED"/>
    <property type="match status" value="1"/>
</dbReference>
<keyword evidence="3" id="KW-0786">Thiamine pyrophosphate</keyword>
<organism evidence="5 6">
    <name type="scientific">Brumimicrobium salinarum</name>
    <dbReference type="NCBI Taxonomy" id="2058658"/>
    <lineage>
        <taxon>Bacteria</taxon>
        <taxon>Pseudomonadati</taxon>
        <taxon>Bacteroidota</taxon>
        <taxon>Flavobacteriia</taxon>
        <taxon>Flavobacteriales</taxon>
        <taxon>Crocinitomicaceae</taxon>
        <taxon>Brumimicrobium</taxon>
    </lineage>
</organism>
<comment type="similarity">
    <text evidence="2">Belongs to the transketolase family.</text>
</comment>
<name>A0A2I0R0I1_9FLAO</name>
<evidence type="ECO:0000313" key="5">
    <source>
        <dbReference type="EMBL" id="PKR80096.1"/>
    </source>
</evidence>
<dbReference type="Proteomes" id="UP000236654">
    <property type="component" value="Unassembled WGS sequence"/>
</dbReference>
<comment type="caution">
    <text evidence="5">The sequence shown here is derived from an EMBL/GenBank/DDBJ whole genome shotgun (WGS) entry which is preliminary data.</text>
</comment>
<dbReference type="OrthoDB" id="8732661at2"/>
<feature type="domain" description="Transketolase N-terminal" evidence="4">
    <location>
        <begin position="11"/>
        <end position="269"/>
    </location>
</feature>
<evidence type="ECO:0000256" key="3">
    <source>
        <dbReference type="ARBA" id="ARBA00023052"/>
    </source>
</evidence>
<evidence type="ECO:0000256" key="1">
    <source>
        <dbReference type="ARBA" id="ARBA00001964"/>
    </source>
</evidence>
<gene>
    <name evidence="5" type="ORF">CW751_11365</name>
</gene>
<dbReference type="Gene3D" id="3.40.50.970">
    <property type="match status" value="1"/>
</dbReference>
<evidence type="ECO:0000313" key="6">
    <source>
        <dbReference type="Proteomes" id="UP000236654"/>
    </source>
</evidence>
<dbReference type="CDD" id="cd02012">
    <property type="entry name" value="TPP_TK"/>
    <property type="match status" value="1"/>
</dbReference>
<reference evidence="5 6" key="1">
    <citation type="submission" date="2017-12" db="EMBL/GenBank/DDBJ databases">
        <title>The draft genome sequence of Brumimicrobium saltpan LHR20.</title>
        <authorList>
            <person name="Do Z.-J."/>
            <person name="Luo H.-R."/>
        </authorList>
    </citation>
    <scope>NUCLEOTIDE SEQUENCE [LARGE SCALE GENOMIC DNA]</scope>
    <source>
        <strain evidence="5 6">LHR20</strain>
    </source>
</reference>
<dbReference type="SUPFAM" id="SSF52518">
    <property type="entry name" value="Thiamin diphosphate-binding fold (THDP-binding)"/>
    <property type="match status" value="1"/>
</dbReference>
<evidence type="ECO:0000259" key="4">
    <source>
        <dbReference type="Pfam" id="PF00456"/>
    </source>
</evidence>
<dbReference type="EMBL" id="PJNI01000013">
    <property type="protein sequence ID" value="PKR80096.1"/>
    <property type="molecule type" value="Genomic_DNA"/>
</dbReference>
<comment type="cofactor">
    <cofactor evidence="1">
        <name>thiamine diphosphate</name>
        <dbReference type="ChEBI" id="CHEBI:58937"/>
    </cofactor>
</comment>
<sequence length="280" mass="30948">MDNKTLEQYASQTRRDIVRMVAAVNSGHPGGSLGCADFFTVMYHKIMKHNPEKFTIDGQNEDLFFLSNGHISPVWYSTLARAKYFPVSELATFRKLNSRLQGHPSIDHNLPGIRAASGSLGQGLSMAIGAAETKKLNNDDRFVYALMGDGELQEGQIWEAAMYAAANKVDNLIATVDYNGRQIDGDVEDVLSLGNLKDKWQAFGWETLEVDGHDMQALIDVFEKAQSLSGKGKPIIVLMKTEMGQGVDYMMGTHKWHGAAPNSEQLESALNQLEETLGDY</sequence>
<proteinExistence type="inferred from homology"/>
<dbReference type="InterPro" id="IPR005474">
    <property type="entry name" value="Transketolase_N"/>
</dbReference>